<dbReference type="InterPro" id="IPR026956">
    <property type="entry name" value="D-ser_dehydrat-like_dom"/>
</dbReference>
<dbReference type="Pfam" id="PF01168">
    <property type="entry name" value="Ala_racemase_N"/>
    <property type="match status" value="1"/>
</dbReference>
<evidence type="ECO:0000259" key="4">
    <source>
        <dbReference type="SMART" id="SM01119"/>
    </source>
</evidence>
<evidence type="ECO:0000256" key="3">
    <source>
        <dbReference type="SAM" id="MobiDB-lite"/>
    </source>
</evidence>
<feature type="region of interest" description="Disordered" evidence="3">
    <location>
        <begin position="64"/>
        <end position="116"/>
    </location>
</feature>
<evidence type="ECO:0000313" key="5">
    <source>
        <dbReference type="EMBL" id="SPF48897.1"/>
    </source>
</evidence>
<comment type="similarity">
    <text evidence="1">Belongs to the DSD1 family.</text>
</comment>
<dbReference type="GO" id="GO:0008721">
    <property type="term" value="F:D-serine ammonia-lyase activity"/>
    <property type="evidence" value="ECO:0007669"/>
    <property type="project" value="TreeGrafter"/>
</dbReference>
<dbReference type="InterPro" id="IPR029066">
    <property type="entry name" value="PLP-binding_barrel"/>
</dbReference>
<organism evidence="5 6">
    <name type="scientific">Candidatus Sulfotelmatobacter kueseliae</name>
    <dbReference type="NCBI Taxonomy" id="2042962"/>
    <lineage>
        <taxon>Bacteria</taxon>
        <taxon>Pseudomonadati</taxon>
        <taxon>Acidobacteriota</taxon>
        <taxon>Terriglobia</taxon>
        <taxon>Terriglobales</taxon>
        <taxon>Candidatus Korobacteraceae</taxon>
        <taxon>Candidatus Sulfotelmatobacter</taxon>
    </lineage>
</organism>
<dbReference type="GO" id="GO:0036088">
    <property type="term" value="P:D-serine catabolic process"/>
    <property type="evidence" value="ECO:0007669"/>
    <property type="project" value="TreeGrafter"/>
</dbReference>
<dbReference type="Gene3D" id="3.20.20.10">
    <property type="entry name" value="Alanine racemase"/>
    <property type="match status" value="1"/>
</dbReference>
<feature type="domain" description="D-serine dehydratase-like" evidence="4">
    <location>
        <begin position="454"/>
        <end position="544"/>
    </location>
</feature>
<keyword evidence="2" id="KW-0456">Lyase</keyword>
<reference evidence="6" key="1">
    <citation type="submission" date="2018-02" db="EMBL/GenBank/DDBJ databases">
        <authorList>
            <person name="Hausmann B."/>
        </authorList>
    </citation>
    <scope>NUCLEOTIDE SEQUENCE [LARGE SCALE GENOMIC DNA]</scope>
    <source>
        <strain evidence="6">Peat soil MAG SbA1</strain>
    </source>
</reference>
<name>A0A2U3LAF7_9BACT</name>
<proteinExistence type="inferred from homology"/>
<sequence>MPGKKSQKPHEPRGQRSHGYRPLQNRTHPTKEKSPKRPKAPAQVNVRTSCLGKCGAQFGITESAHEHDEPAEDPCRKNEFGGTDGARHVAGDKKNAGADGVTNNDGGRGPETQAANQVGPLCIVSQIVGHRTRNSEPTRGERVGQPTSSPLPHRGPVPKRNLKLRWFCVAFTGYHRSAMAPQNFMLSEFSWDERYRVTDVDDVLTPALVVYPEIIASNITQTLRLLDGNADRWRAHIKTAKLDYTVGMLVGRGVRTFKCATTLELLVACRSGAADVLLAYPVVGANARRVREIAEQFSQVRISVLVENEEQVQQWRAARVGIFLDINPGMDRTGVEQSDKGRAVRIVRAVREAGLEFRGLHYYDGQYGGLEERQRTAAAHGGYDRLLELVSEIRGSGGSVPEVITAGTPTFPCSLNYEGFRQGGFTHRVSPGTIVYCDATSLAQLPGEYGYAPAALVLSRVVSHPHDDIVTCDAGHKAVSADAGVPTCVVVGHPGLMPLSPSEEHLPLRSSHAPGRPPIGEVLYLLPRHVCPTVNNFDSALLVRNGQIASVEPVSARGREAPLLGSAAGSCAPLASVIHTS</sequence>
<feature type="compositionally biased region" description="Basic and acidic residues" evidence="3">
    <location>
        <begin position="64"/>
        <end position="96"/>
    </location>
</feature>
<accession>A0A2U3LAF7</accession>
<dbReference type="Pfam" id="PF14031">
    <property type="entry name" value="D-ser_dehydrat"/>
    <property type="match status" value="1"/>
</dbReference>
<dbReference type="InterPro" id="IPR042208">
    <property type="entry name" value="D-ser_dehydrat-like_sf"/>
</dbReference>
<evidence type="ECO:0000256" key="2">
    <source>
        <dbReference type="ARBA" id="ARBA00023239"/>
    </source>
</evidence>
<dbReference type="InterPro" id="IPR051466">
    <property type="entry name" value="D-amino_acid_metab_enzyme"/>
</dbReference>
<dbReference type="Proteomes" id="UP000238701">
    <property type="component" value="Unassembled WGS sequence"/>
</dbReference>
<dbReference type="PANTHER" id="PTHR28004:SF2">
    <property type="entry name" value="D-SERINE DEHYDRATASE"/>
    <property type="match status" value="1"/>
</dbReference>
<dbReference type="EMBL" id="OMOD01000188">
    <property type="protein sequence ID" value="SPF48897.1"/>
    <property type="molecule type" value="Genomic_DNA"/>
</dbReference>
<dbReference type="CDD" id="cd06821">
    <property type="entry name" value="PLPDE_III_D-TA"/>
    <property type="match status" value="1"/>
</dbReference>
<dbReference type="InterPro" id="IPR001608">
    <property type="entry name" value="Ala_racemase_N"/>
</dbReference>
<feature type="compositionally biased region" description="Basic and acidic residues" evidence="3">
    <location>
        <begin position="133"/>
        <end position="142"/>
    </location>
</feature>
<evidence type="ECO:0000313" key="6">
    <source>
        <dbReference type="Proteomes" id="UP000238701"/>
    </source>
</evidence>
<protein>
    <submittedName>
        <fullName evidence="5">Amino acid aldolase or racemase-like protein (Modular protein)</fullName>
    </submittedName>
</protein>
<feature type="region of interest" description="Disordered" evidence="3">
    <location>
        <begin position="130"/>
        <end position="156"/>
    </location>
</feature>
<dbReference type="PANTHER" id="PTHR28004">
    <property type="entry name" value="ZGC:162816-RELATED"/>
    <property type="match status" value="1"/>
</dbReference>
<dbReference type="SMART" id="SM01119">
    <property type="entry name" value="D-ser_dehydrat"/>
    <property type="match status" value="1"/>
</dbReference>
<gene>
    <name evidence="5" type="ORF">SBA1_90033</name>
</gene>
<dbReference type="Gene3D" id="2.40.37.20">
    <property type="entry name" value="D-serine dehydratase-like domain"/>
    <property type="match status" value="1"/>
</dbReference>
<dbReference type="SUPFAM" id="SSF51419">
    <property type="entry name" value="PLP-binding barrel"/>
    <property type="match status" value="1"/>
</dbReference>
<feature type="region of interest" description="Disordered" evidence="3">
    <location>
        <begin position="1"/>
        <end position="45"/>
    </location>
</feature>
<evidence type="ECO:0000256" key="1">
    <source>
        <dbReference type="ARBA" id="ARBA00005323"/>
    </source>
</evidence>
<dbReference type="AlphaFoldDB" id="A0A2U3LAF7"/>